<gene>
    <name evidence="1" type="ORF">KAF25_005788</name>
</gene>
<dbReference type="EMBL" id="JAGPUO010000007">
    <property type="protein sequence ID" value="KAG5661666.1"/>
    <property type="molecule type" value="Genomic_DNA"/>
</dbReference>
<comment type="caution">
    <text evidence="1">The sequence shown here is derived from an EMBL/GenBank/DDBJ whole genome shotgun (WGS) entry which is preliminary data.</text>
</comment>
<evidence type="ECO:0000313" key="2">
    <source>
        <dbReference type="Proteomes" id="UP000782241"/>
    </source>
</evidence>
<dbReference type="Proteomes" id="UP000782241">
    <property type="component" value="Unassembled WGS sequence"/>
</dbReference>
<accession>A0A9P7KWQ2</accession>
<proteinExistence type="predicted"/>
<sequence length="425" mass="47340">MNQAKDLAILPALWGYDHGIQNRKSFQVIRVQEGGCLAEEVKTKSAKEKADQSTGEAGPPYSSLCVVVGLLIPSDVVDGLKIDKDANGEAATKKGAKNAVKKSAEDVEIDEMAQIRTALFILGGKSEKGLSSITVNANENEPYAVVFKEFMAGVMNTKETERYNEALRTFCKEYLKEHRGDFTDVNDSSTLLKEIGGEIWKNHSHPAVHLEKNQDVPNILNLAKKEWFRDHSSSAYDFINKSTLSAFIEALQHGALSELNTAPSMCSQEKLIDIVQKTYRSVLLSSFDTDDRTKISDCISPGAYAVIAYHNTISYLEETLKVLETWFQHDRDMYSSPIEGKEIEHLEALLLKVPSAIDQGYWRDGVKEIVALIQLHHEAGWAEAFNIIKTATTVLKDAEKGFVHVGEDQDAMMKDDEEENLYSSD</sequence>
<keyword evidence="2" id="KW-1185">Reference proteome</keyword>
<protein>
    <submittedName>
        <fullName evidence="1">Uncharacterized protein</fullName>
    </submittedName>
</protein>
<name>A0A9P7KWQ2_9HYPO</name>
<evidence type="ECO:0000313" key="1">
    <source>
        <dbReference type="EMBL" id="KAG5661666.1"/>
    </source>
</evidence>
<organism evidence="1 2">
    <name type="scientific">Fusarium avenaceum</name>
    <dbReference type="NCBI Taxonomy" id="40199"/>
    <lineage>
        <taxon>Eukaryota</taxon>
        <taxon>Fungi</taxon>
        <taxon>Dikarya</taxon>
        <taxon>Ascomycota</taxon>
        <taxon>Pezizomycotina</taxon>
        <taxon>Sordariomycetes</taxon>
        <taxon>Hypocreomycetidae</taxon>
        <taxon>Hypocreales</taxon>
        <taxon>Nectriaceae</taxon>
        <taxon>Fusarium</taxon>
        <taxon>Fusarium tricinctum species complex</taxon>
    </lineage>
</organism>
<dbReference type="AlphaFoldDB" id="A0A9P7KWQ2"/>
<reference evidence="1" key="1">
    <citation type="submission" date="2021-04" db="EMBL/GenBank/DDBJ databases">
        <title>Draft genome of Fusarium avenaceum strain F156N33, isolated from an atmospheric sample in Virginia.</title>
        <authorList>
            <person name="Yang S."/>
            <person name="Vinatzer B.A."/>
            <person name="Coleman J."/>
        </authorList>
    </citation>
    <scope>NUCLEOTIDE SEQUENCE</scope>
    <source>
        <strain evidence="1">F156N33</strain>
    </source>
</reference>